<accession>A0ABZ2JYB4</accession>
<reference evidence="1 2" key="1">
    <citation type="submission" date="2021-12" db="EMBL/GenBank/DDBJ databases">
        <title>Discovery of the Pendulisporaceae a myxobacterial family with distinct sporulation behavior and unique specialized metabolism.</title>
        <authorList>
            <person name="Garcia R."/>
            <person name="Popoff A."/>
            <person name="Bader C.D."/>
            <person name="Loehr J."/>
            <person name="Walesch S."/>
            <person name="Walt C."/>
            <person name="Boldt J."/>
            <person name="Bunk B."/>
            <person name="Haeckl F.J.F.P.J."/>
            <person name="Gunesch A.P."/>
            <person name="Birkelbach J."/>
            <person name="Nuebel U."/>
            <person name="Pietschmann T."/>
            <person name="Bach T."/>
            <person name="Mueller R."/>
        </authorList>
    </citation>
    <scope>NUCLEOTIDE SEQUENCE [LARGE SCALE GENOMIC DNA]</scope>
    <source>
        <strain evidence="1 2">MSr12523</strain>
    </source>
</reference>
<dbReference type="EMBL" id="CP089982">
    <property type="protein sequence ID" value="WXA91487.1"/>
    <property type="molecule type" value="Genomic_DNA"/>
</dbReference>
<dbReference type="SUPFAM" id="SSF117856">
    <property type="entry name" value="AF0104/ALDC/Ptd012-like"/>
    <property type="match status" value="1"/>
</dbReference>
<protein>
    <recommendedName>
        <fullName evidence="3">Acetolactate decarboxylase</fullName>
    </recommendedName>
</protein>
<dbReference type="Proteomes" id="UP001379533">
    <property type="component" value="Chromosome"/>
</dbReference>
<evidence type="ECO:0000313" key="2">
    <source>
        <dbReference type="Proteomes" id="UP001379533"/>
    </source>
</evidence>
<evidence type="ECO:0000313" key="1">
    <source>
        <dbReference type="EMBL" id="WXA91487.1"/>
    </source>
</evidence>
<keyword evidence="2" id="KW-1185">Reference proteome</keyword>
<gene>
    <name evidence="1" type="ORF">LZC95_34145</name>
</gene>
<dbReference type="PROSITE" id="PS51257">
    <property type="entry name" value="PROKAR_LIPOPROTEIN"/>
    <property type="match status" value="1"/>
</dbReference>
<organism evidence="1 2">
    <name type="scientific">Pendulispora brunnea</name>
    <dbReference type="NCBI Taxonomy" id="2905690"/>
    <lineage>
        <taxon>Bacteria</taxon>
        <taxon>Pseudomonadati</taxon>
        <taxon>Myxococcota</taxon>
        <taxon>Myxococcia</taxon>
        <taxon>Myxococcales</taxon>
        <taxon>Sorangiineae</taxon>
        <taxon>Pendulisporaceae</taxon>
        <taxon>Pendulispora</taxon>
    </lineage>
</organism>
<evidence type="ECO:0008006" key="3">
    <source>
        <dbReference type="Google" id="ProtNLM"/>
    </source>
</evidence>
<sequence length="275" mass="29114">MNFSRQNIGLGAAFALLCGCADKSPSMPADVPVRPAEVVEACSLPSATSAAPLRDSGVHSVGDLRRIATNELNGSVLITALEGQGPLWAIGMPHGLDREVLVLGDQVHLGQYAGLAYSRSDGPLPPVAFLVYARVPRWCSVDIPANVVSFQDLEKFVPEAARAAGVDPSRALPFRIEASARSLRWFVVGGTGTGLPDPHVSFMRERRLGPLGEHAIAALGFYVGGEKGVLTNPVSRIHVHFVTSDAQRFVAHLDDDLALAPGGKLLLPDYVDPGT</sequence>
<proteinExistence type="predicted"/>
<name>A0ABZ2JYB4_9BACT</name>
<dbReference type="RefSeq" id="WP_394842107.1">
    <property type="nucleotide sequence ID" value="NZ_CP089982.1"/>
</dbReference>